<evidence type="ECO:0000313" key="4">
    <source>
        <dbReference type="EMBL" id="SUA21215.1"/>
    </source>
</evidence>
<keyword evidence="1" id="KW-0285">Flavoprotein</keyword>
<sequence length="65" mass="7535">MFYIGTNDINELTDIRRAALGEFESLPVSGEYIHRHAFDIADVYGKDTFYVIKNSVRTNCRNYLT</sequence>
<evidence type="ECO:0000256" key="1">
    <source>
        <dbReference type="ARBA" id="ARBA00022630"/>
    </source>
</evidence>
<protein>
    <submittedName>
        <fullName evidence="4">D-lactate dehydrogenase</fullName>
        <ecNumber evidence="4">1.1.1.28</ecNumber>
    </submittedName>
</protein>
<dbReference type="GO" id="GO:0050660">
    <property type="term" value="F:flavin adenine dinucleotide binding"/>
    <property type="evidence" value="ECO:0007669"/>
    <property type="project" value="InterPro"/>
</dbReference>
<proteinExistence type="predicted"/>
<dbReference type="InterPro" id="IPR016172">
    <property type="entry name" value="D-lactate_DH_C-sub1"/>
</dbReference>
<dbReference type="SUPFAM" id="SSF55103">
    <property type="entry name" value="FAD-linked oxidases, C-terminal domain"/>
    <property type="match status" value="1"/>
</dbReference>
<dbReference type="EMBL" id="UGRI01000001">
    <property type="protein sequence ID" value="SUA21215.1"/>
    <property type="molecule type" value="Genomic_DNA"/>
</dbReference>
<organism evidence="4">
    <name type="scientific">Neisseria gonorrhoeae</name>
    <dbReference type="NCBI Taxonomy" id="485"/>
    <lineage>
        <taxon>Bacteria</taxon>
        <taxon>Pseudomonadati</taxon>
        <taxon>Pseudomonadota</taxon>
        <taxon>Betaproteobacteria</taxon>
        <taxon>Neisseriales</taxon>
        <taxon>Neisseriaceae</taxon>
        <taxon>Neisseria</taxon>
    </lineage>
</organism>
<accession>A0A378VWI2</accession>
<dbReference type="EC" id="1.1.1.28" evidence="4"/>
<dbReference type="InterPro" id="IPR015409">
    <property type="entry name" value="Lactate_DH_C"/>
</dbReference>
<gene>
    <name evidence="4" type="primary">dld_3</name>
    <name evidence="4" type="ORF">NCTC11421_01308</name>
</gene>
<reference evidence="4" key="1">
    <citation type="submission" date="2018-06" db="EMBL/GenBank/DDBJ databases">
        <authorList>
            <consortium name="Pathogen Informatics"/>
            <person name="Doyle S."/>
        </authorList>
    </citation>
    <scope>NUCLEOTIDE SEQUENCE [LARGE SCALE GENOMIC DNA]</scope>
    <source>
        <strain evidence="4">NCTC11421</strain>
    </source>
</reference>
<dbReference type="GO" id="GO:0006089">
    <property type="term" value="P:lactate metabolic process"/>
    <property type="evidence" value="ECO:0007669"/>
    <property type="project" value="InterPro"/>
</dbReference>
<evidence type="ECO:0000256" key="2">
    <source>
        <dbReference type="ARBA" id="ARBA00022827"/>
    </source>
</evidence>
<dbReference type="GO" id="GO:0008720">
    <property type="term" value="F:D-lactate dehydrogenase (NAD+) activity"/>
    <property type="evidence" value="ECO:0007669"/>
    <property type="project" value="UniProtKB-EC"/>
</dbReference>
<dbReference type="GO" id="GO:0055085">
    <property type="term" value="P:transmembrane transport"/>
    <property type="evidence" value="ECO:0007669"/>
    <property type="project" value="InterPro"/>
</dbReference>
<feature type="domain" description="D-lactate dehydrogenase membrane binding C-terminal" evidence="3">
    <location>
        <begin position="2"/>
        <end position="54"/>
    </location>
</feature>
<keyword evidence="4" id="KW-0560">Oxidoreductase</keyword>
<evidence type="ECO:0000259" key="3">
    <source>
        <dbReference type="Pfam" id="PF09330"/>
    </source>
</evidence>
<dbReference type="Gene3D" id="3.30.70.610">
    <property type="entry name" value="D-lactate dehydrogenase, cap domain, subdomain 1"/>
    <property type="match status" value="1"/>
</dbReference>
<dbReference type="Pfam" id="PF09330">
    <property type="entry name" value="Lact-deh-memb"/>
    <property type="match status" value="1"/>
</dbReference>
<name>A0A378VWI2_NEIGO</name>
<dbReference type="AlphaFoldDB" id="A0A378VWI2"/>
<dbReference type="InterPro" id="IPR016164">
    <property type="entry name" value="FAD-linked_Oxase-like_C"/>
</dbReference>
<keyword evidence="2" id="KW-0274">FAD</keyword>